<accession>A0A8G1RJJ4</accession>
<name>A0A8G1RJJ4_9EURO</name>
<feature type="region of interest" description="Disordered" evidence="1">
    <location>
        <begin position="55"/>
        <end position="79"/>
    </location>
</feature>
<dbReference type="VEuPathDB" id="FungiDB:BO72DRAFT_499071"/>
<evidence type="ECO:0000256" key="1">
    <source>
        <dbReference type="SAM" id="MobiDB-lite"/>
    </source>
</evidence>
<protein>
    <submittedName>
        <fullName evidence="2">Uncharacterized protein</fullName>
    </submittedName>
</protein>
<dbReference type="GeneID" id="63866149"/>
<keyword evidence="3" id="KW-1185">Reference proteome</keyword>
<proteinExistence type="predicted"/>
<organism evidence="2 3">
    <name type="scientific">Aspergillus fijiensis CBS 313.89</name>
    <dbReference type="NCBI Taxonomy" id="1448319"/>
    <lineage>
        <taxon>Eukaryota</taxon>
        <taxon>Fungi</taxon>
        <taxon>Dikarya</taxon>
        <taxon>Ascomycota</taxon>
        <taxon>Pezizomycotina</taxon>
        <taxon>Eurotiomycetes</taxon>
        <taxon>Eurotiomycetidae</taxon>
        <taxon>Eurotiales</taxon>
        <taxon>Aspergillaceae</taxon>
        <taxon>Aspergillus</taxon>
    </lineage>
</organism>
<dbReference type="RefSeq" id="XP_040798460.1">
    <property type="nucleotide sequence ID" value="XM_040948816.1"/>
</dbReference>
<dbReference type="AlphaFoldDB" id="A0A8G1RJJ4"/>
<dbReference type="EMBL" id="KZ824668">
    <property type="protein sequence ID" value="RAK74450.1"/>
    <property type="molecule type" value="Genomic_DNA"/>
</dbReference>
<reference evidence="2 3" key="1">
    <citation type="submission" date="2018-02" db="EMBL/GenBank/DDBJ databases">
        <title>The genomes of Aspergillus section Nigri reveals drivers in fungal speciation.</title>
        <authorList>
            <consortium name="DOE Joint Genome Institute"/>
            <person name="Vesth T.C."/>
            <person name="Nybo J."/>
            <person name="Theobald S."/>
            <person name="Brandl J."/>
            <person name="Frisvad J.C."/>
            <person name="Nielsen K.F."/>
            <person name="Lyhne E.K."/>
            <person name="Kogle M.E."/>
            <person name="Kuo A."/>
            <person name="Riley R."/>
            <person name="Clum A."/>
            <person name="Nolan M."/>
            <person name="Lipzen A."/>
            <person name="Salamov A."/>
            <person name="Henrissat B."/>
            <person name="Wiebenga A."/>
            <person name="De vries R.P."/>
            <person name="Grigoriev I.V."/>
            <person name="Mortensen U.H."/>
            <person name="Andersen M.R."/>
            <person name="Baker S.E."/>
        </authorList>
    </citation>
    <scope>NUCLEOTIDE SEQUENCE [LARGE SCALE GENOMIC DNA]</scope>
    <source>
        <strain evidence="2 3">CBS 313.89</strain>
    </source>
</reference>
<dbReference type="OrthoDB" id="4488491at2759"/>
<gene>
    <name evidence="2" type="ORF">BO72DRAFT_499071</name>
</gene>
<evidence type="ECO:0000313" key="3">
    <source>
        <dbReference type="Proteomes" id="UP000249789"/>
    </source>
</evidence>
<dbReference type="Proteomes" id="UP000249789">
    <property type="component" value="Unassembled WGS sequence"/>
</dbReference>
<sequence>MLSLPETFTQFTELGEADIGTLHGDHVSVVVIHIKNAKLLRDDWAPAVQILQDQWHSKRRQQQRHPQPDGKPLGGVLSTRDSCRFYTEPTAGDGPPQRLEYQGRSEFAPPVDDENPEVFLAFLWTCLDGCGALGLGVDPS</sequence>
<evidence type="ECO:0000313" key="2">
    <source>
        <dbReference type="EMBL" id="RAK74450.1"/>
    </source>
</evidence>